<comment type="similarity">
    <text evidence="1">Belongs to the EndA/NucM nuclease family.</text>
</comment>
<feature type="signal peptide" evidence="4">
    <location>
        <begin position="1"/>
        <end position="19"/>
    </location>
</feature>
<keyword evidence="3" id="KW-0378">Hydrolase</keyword>
<evidence type="ECO:0000256" key="2">
    <source>
        <dbReference type="ARBA" id="ARBA00022722"/>
    </source>
</evidence>
<keyword evidence="2" id="KW-0540">Nuclease</keyword>
<comment type="caution">
    <text evidence="5">The sequence shown here is derived from an EMBL/GenBank/DDBJ whole genome shotgun (WGS) entry which is preliminary data.</text>
</comment>
<protein>
    <submittedName>
        <fullName evidence="5">Endonuclease</fullName>
    </submittedName>
</protein>
<dbReference type="EMBL" id="JAFEUM010000007">
    <property type="protein sequence ID" value="MBM7037935.1"/>
    <property type="molecule type" value="Genomic_DNA"/>
</dbReference>
<evidence type="ECO:0000256" key="3">
    <source>
        <dbReference type="ARBA" id="ARBA00022801"/>
    </source>
</evidence>
<dbReference type="SUPFAM" id="SSF54060">
    <property type="entry name" value="His-Me finger endonucleases"/>
    <property type="match status" value="1"/>
</dbReference>
<keyword evidence="4" id="KW-0732">Signal</keyword>
<keyword evidence="5" id="KW-0255">Endonuclease</keyword>
<dbReference type="InterPro" id="IPR044925">
    <property type="entry name" value="His-Me_finger_sf"/>
</dbReference>
<feature type="chain" id="PRO_5046345880" evidence="4">
    <location>
        <begin position="20"/>
        <end position="304"/>
    </location>
</feature>
<dbReference type="Gene3D" id="3.40.10.10">
    <property type="entry name" value="DNA Methylphosphotriester Repair Domain"/>
    <property type="match status" value="1"/>
</dbReference>
<evidence type="ECO:0000256" key="4">
    <source>
        <dbReference type="SAM" id="SignalP"/>
    </source>
</evidence>
<dbReference type="InterPro" id="IPR007346">
    <property type="entry name" value="Endonuclease-I"/>
</dbReference>
<dbReference type="GO" id="GO:0004519">
    <property type="term" value="F:endonuclease activity"/>
    <property type="evidence" value="ECO:0007669"/>
    <property type="project" value="UniProtKB-KW"/>
</dbReference>
<evidence type="ECO:0000313" key="6">
    <source>
        <dbReference type="Proteomes" id="UP000809621"/>
    </source>
</evidence>
<dbReference type="Pfam" id="PF04231">
    <property type="entry name" value="Endonuclease_1"/>
    <property type="match status" value="1"/>
</dbReference>
<dbReference type="PANTHER" id="PTHR33607">
    <property type="entry name" value="ENDONUCLEASE-1"/>
    <property type="match status" value="1"/>
</dbReference>
<dbReference type="InterPro" id="IPR035451">
    <property type="entry name" value="Ada-like_dom_sf"/>
</dbReference>
<dbReference type="Proteomes" id="UP000809621">
    <property type="component" value="Unassembled WGS sequence"/>
</dbReference>
<gene>
    <name evidence="5" type="ORF">JQC93_16150</name>
</gene>
<dbReference type="PANTHER" id="PTHR33607:SF2">
    <property type="entry name" value="ENDONUCLEASE-1"/>
    <property type="match status" value="1"/>
</dbReference>
<accession>A0ABS2HKB4</accession>
<name>A0ABS2HKB4_9VIBR</name>
<sequence length="304" mass="34642">MYRLFVLLVTILVSYTVSAAPPVSFSQAKRLAVGIYADKAESFYCGCDIEWQGKKGIPDLASCGYEVRKQQTRANRIEWEHIVPASNFGRARQCWQDGGRKNCVKNDPVFAVMEADMHNLTPTIGEVNGDRSNYNFSQFSQPQPLYGLCDFKVDFKTRQAEPRDDVKGQVARVYFYMYDRYGLNMSKSQQQLLMQWDKDYPVTEWEREKDQRVSSIMGHNNPFVTGEQRWQLDHQNTQQGLANVKELVSSNEIIVVRGNKNSKVYHLPEGCPSYNQVSSKNIVNFNSEALAKAAGYRKAGNCKG</sequence>
<proteinExistence type="inferred from homology"/>
<evidence type="ECO:0000256" key="1">
    <source>
        <dbReference type="ARBA" id="ARBA00006429"/>
    </source>
</evidence>
<evidence type="ECO:0000313" key="5">
    <source>
        <dbReference type="EMBL" id="MBM7037935.1"/>
    </source>
</evidence>
<reference evidence="5 6" key="1">
    <citation type="submission" date="2021-02" db="EMBL/GenBank/DDBJ databases">
        <authorList>
            <person name="Park J.-S."/>
        </authorList>
    </citation>
    <scope>NUCLEOTIDE SEQUENCE [LARGE SCALE GENOMIC DNA]</scope>
    <source>
        <strain evidence="5 6">188UL20-2</strain>
    </source>
</reference>
<dbReference type="SUPFAM" id="SSF57884">
    <property type="entry name" value="Ada DNA repair protein, N-terminal domain (N-Ada 10)"/>
    <property type="match status" value="1"/>
</dbReference>
<organism evidence="5 6">
    <name type="scientific">Vibrio ulleungensis</name>
    <dbReference type="NCBI Taxonomy" id="2807619"/>
    <lineage>
        <taxon>Bacteria</taxon>
        <taxon>Pseudomonadati</taxon>
        <taxon>Pseudomonadota</taxon>
        <taxon>Gammaproteobacteria</taxon>
        <taxon>Vibrionales</taxon>
        <taxon>Vibrionaceae</taxon>
        <taxon>Vibrio</taxon>
    </lineage>
</organism>
<keyword evidence="6" id="KW-1185">Reference proteome</keyword>